<keyword evidence="3" id="KW-0812">Transmembrane</keyword>
<feature type="compositionally biased region" description="Polar residues" evidence="2">
    <location>
        <begin position="30"/>
        <end position="46"/>
    </location>
</feature>
<dbReference type="GO" id="GO:0016020">
    <property type="term" value="C:membrane"/>
    <property type="evidence" value="ECO:0007669"/>
    <property type="project" value="UniProtKB-SubCell"/>
</dbReference>
<comment type="subcellular location">
    <subcellularLocation>
        <location evidence="1">Membrane</location>
        <topology evidence="1">Multi-pass membrane protein</topology>
    </subcellularLocation>
</comment>
<feature type="transmembrane region" description="Helical" evidence="3">
    <location>
        <begin position="331"/>
        <end position="352"/>
    </location>
</feature>
<proteinExistence type="predicted"/>
<feature type="compositionally biased region" description="Low complexity" evidence="2">
    <location>
        <begin position="496"/>
        <end position="508"/>
    </location>
</feature>
<dbReference type="InterPro" id="IPR038050">
    <property type="entry name" value="Neuro_actylchol_rec"/>
</dbReference>
<evidence type="ECO:0008006" key="5">
    <source>
        <dbReference type="Google" id="ProtNLM"/>
    </source>
</evidence>
<reference evidence="4" key="1">
    <citation type="submission" date="2021-01" db="EMBL/GenBank/DDBJ databases">
        <authorList>
            <person name="Corre E."/>
            <person name="Pelletier E."/>
            <person name="Niang G."/>
            <person name="Scheremetjew M."/>
            <person name="Finn R."/>
            <person name="Kale V."/>
            <person name="Holt S."/>
            <person name="Cochrane G."/>
            <person name="Meng A."/>
            <person name="Brown T."/>
            <person name="Cohen L."/>
        </authorList>
    </citation>
    <scope>NUCLEOTIDE SEQUENCE</scope>
    <source>
        <strain evidence="4">CCCM811</strain>
    </source>
</reference>
<feature type="transmembrane region" description="Helical" evidence="3">
    <location>
        <begin position="269"/>
        <end position="291"/>
    </location>
</feature>
<feature type="region of interest" description="Disordered" evidence="2">
    <location>
        <begin position="1"/>
        <end position="46"/>
    </location>
</feature>
<protein>
    <recommendedName>
        <fullName evidence="5">Neurotransmitter-gated ion-channel ligand-binding domain-containing protein</fullName>
    </recommendedName>
</protein>
<dbReference type="SUPFAM" id="SSF63712">
    <property type="entry name" value="Nicotinic receptor ligand binding domain-like"/>
    <property type="match status" value="1"/>
</dbReference>
<dbReference type="GO" id="GO:0005230">
    <property type="term" value="F:extracellular ligand-gated monoatomic ion channel activity"/>
    <property type="evidence" value="ECO:0007669"/>
    <property type="project" value="InterPro"/>
</dbReference>
<dbReference type="Gene3D" id="1.20.58.390">
    <property type="entry name" value="Neurotransmitter-gated ion-channel transmembrane domain"/>
    <property type="match status" value="1"/>
</dbReference>
<evidence type="ECO:0000256" key="2">
    <source>
        <dbReference type="SAM" id="MobiDB-lite"/>
    </source>
</evidence>
<feature type="compositionally biased region" description="Basic and acidic residues" evidence="2">
    <location>
        <begin position="14"/>
        <end position="24"/>
    </location>
</feature>
<accession>A0A7S4DWS6</accession>
<keyword evidence="3" id="KW-0472">Membrane</keyword>
<dbReference type="EMBL" id="HBIV01038408">
    <property type="protein sequence ID" value="CAE0675494.1"/>
    <property type="molecule type" value="Transcribed_RNA"/>
</dbReference>
<dbReference type="AlphaFoldDB" id="A0A7S4DWS6"/>
<dbReference type="InterPro" id="IPR036734">
    <property type="entry name" value="Neur_chan_lig-bd_sf"/>
</dbReference>
<feature type="transmembrane region" description="Helical" evidence="3">
    <location>
        <begin position="364"/>
        <end position="385"/>
    </location>
</feature>
<dbReference type="GO" id="GO:0004888">
    <property type="term" value="F:transmembrane signaling receptor activity"/>
    <property type="evidence" value="ECO:0007669"/>
    <property type="project" value="InterPro"/>
</dbReference>
<dbReference type="PANTHER" id="PTHR18945">
    <property type="entry name" value="NEUROTRANSMITTER GATED ION CHANNEL"/>
    <property type="match status" value="1"/>
</dbReference>
<evidence type="ECO:0000256" key="1">
    <source>
        <dbReference type="ARBA" id="ARBA00004141"/>
    </source>
</evidence>
<sequence length="534" mass="59723">MEAAAAAIFVPDSQNRRNGTETKAKPKKSGGQSSAPEAKSRSSTTNSWIGSEYKAFHREHGRNPYDAKLLPKVEVAVKVYNIRNVDMTAGVFDMDFNLMMDWLDPSLRGRTAATAGDIDWDQHFVPSVFVENALQIEEVGGKSHPRLRGQPNRVMHTQRMRATLRNKYHVRNFPLDTQYLTVKFKARTVSDGNKWENGLTKSKATVWLTDPYTWRGKTGHQIAENADELPDLKLIKIDGGPVATDKSNLNETNEYHVQICVMRESAGTVYGLGVPLFGVMVLSFGVFVVELDDLGDRLALVITNMLTIVAIKWVLEAKLPSVPYLTLADQYVLACFVLLLVQGGICTLVAWLHESEHVHEAYLLNLWATLILFLLFVMTHAYLGFKAMGLRDEVALRNHVGLVDIEEEALENDDMTSPYLRGPEAHQLLDDSDILPTTEGLPYGWTGPYQFEEKDRKSGKMKKVNYYVNNHTGLTQRRRPVDNPGLRKKKMKLQVSIASPGAPSSPASFPDLKQSSALQELALLGDEHCRSNSN</sequence>
<dbReference type="InterPro" id="IPR036719">
    <property type="entry name" value="Neuro-gated_channel_TM_sf"/>
</dbReference>
<feature type="transmembrane region" description="Helical" evidence="3">
    <location>
        <begin position="298"/>
        <end position="315"/>
    </location>
</feature>
<evidence type="ECO:0000313" key="4">
    <source>
        <dbReference type="EMBL" id="CAE0675494.1"/>
    </source>
</evidence>
<dbReference type="SUPFAM" id="SSF90112">
    <property type="entry name" value="Neurotransmitter-gated ion-channel transmembrane pore"/>
    <property type="match status" value="1"/>
</dbReference>
<keyword evidence="3" id="KW-1133">Transmembrane helix</keyword>
<evidence type="ECO:0000256" key="3">
    <source>
        <dbReference type="SAM" id="Phobius"/>
    </source>
</evidence>
<dbReference type="Gene3D" id="2.70.170.10">
    <property type="entry name" value="Neurotransmitter-gated ion-channel ligand-binding domain"/>
    <property type="match status" value="1"/>
</dbReference>
<feature type="region of interest" description="Disordered" evidence="2">
    <location>
        <begin position="493"/>
        <end position="513"/>
    </location>
</feature>
<organism evidence="4">
    <name type="scientific">Lotharella globosa</name>
    <dbReference type="NCBI Taxonomy" id="91324"/>
    <lineage>
        <taxon>Eukaryota</taxon>
        <taxon>Sar</taxon>
        <taxon>Rhizaria</taxon>
        <taxon>Cercozoa</taxon>
        <taxon>Chlorarachniophyceae</taxon>
        <taxon>Lotharella</taxon>
    </lineage>
</organism>
<gene>
    <name evidence="4" type="ORF">LGLO00237_LOCUS27271</name>
</gene>
<dbReference type="InterPro" id="IPR006201">
    <property type="entry name" value="Neur_channel"/>
</dbReference>
<name>A0A7S4DWS6_9EUKA</name>